<sequence length="130" mass="14325">MASEESIEVKFRLADGSDIGPKRYSPTITVGSLKEMILSQLPQDESNGPKTINDMKLINAGKILENHKTLAESRSLVSEVPGGIITMLVVMRPPMPDNNHGYGQMFVIPNANSPRVKAIYLALAVLTWYR</sequence>
<dbReference type="InterPro" id="IPR029071">
    <property type="entry name" value="Ubiquitin-like_domsf"/>
</dbReference>
<accession>A0A5N6PCN2</accession>
<name>A0A5N6PCN2_9ASTR</name>
<dbReference type="SUPFAM" id="SSF54236">
    <property type="entry name" value="Ubiquitin-like"/>
    <property type="match status" value="1"/>
</dbReference>
<reference evidence="2 3" key="1">
    <citation type="submission" date="2019-05" db="EMBL/GenBank/DDBJ databases">
        <title>Mikania micrantha, genome provides insights into the molecular mechanism of rapid growth.</title>
        <authorList>
            <person name="Liu B."/>
        </authorList>
    </citation>
    <scope>NUCLEOTIDE SEQUENCE [LARGE SCALE GENOMIC DNA]</scope>
    <source>
        <strain evidence="2">NLD-2019</strain>
        <tissue evidence="2">Leaf</tissue>
    </source>
</reference>
<dbReference type="OrthoDB" id="1043111at2759"/>
<dbReference type="Pfam" id="PF13881">
    <property type="entry name" value="Rad60-SLD_2"/>
    <property type="match status" value="1"/>
</dbReference>
<keyword evidence="3" id="KW-1185">Reference proteome</keyword>
<dbReference type="InterPro" id="IPR040015">
    <property type="entry name" value="UBL3-like"/>
</dbReference>
<gene>
    <name evidence="2" type="ORF">E3N88_10760</name>
</gene>
<feature type="domain" description="Ubiquitin-like" evidence="1">
    <location>
        <begin position="7"/>
        <end position="72"/>
    </location>
</feature>
<dbReference type="InterPro" id="IPR000626">
    <property type="entry name" value="Ubiquitin-like_dom"/>
</dbReference>
<evidence type="ECO:0000313" key="2">
    <source>
        <dbReference type="EMBL" id="KAD6119489.1"/>
    </source>
</evidence>
<dbReference type="PANTHER" id="PTHR13169">
    <property type="entry name" value="UBIQUITIN-LIKE PROTEIN 3 HCG-1 PROTEIN"/>
    <property type="match status" value="1"/>
</dbReference>
<dbReference type="Gene3D" id="3.10.20.90">
    <property type="entry name" value="Phosphatidylinositol 3-kinase Catalytic Subunit, Chain A, domain 1"/>
    <property type="match status" value="1"/>
</dbReference>
<comment type="caution">
    <text evidence="2">The sequence shown here is derived from an EMBL/GenBank/DDBJ whole genome shotgun (WGS) entry which is preliminary data.</text>
</comment>
<proteinExistence type="predicted"/>
<dbReference type="PROSITE" id="PS50053">
    <property type="entry name" value="UBIQUITIN_2"/>
    <property type="match status" value="1"/>
</dbReference>
<dbReference type="AlphaFoldDB" id="A0A5N6PCN2"/>
<dbReference type="CDD" id="cd01814">
    <property type="entry name" value="Ubl_MUBs_plant"/>
    <property type="match status" value="1"/>
</dbReference>
<dbReference type="InterPro" id="IPR039540">
    <property type="entry name" value="UBL3-like_ubiquitin_dom"/>
</dbReference>
<dbReference type="Proteomes" id="UP000326396">
    <property type="component" value="Linkage Group LG13"/>
</dbReference>
<dbReference type="EMBL" id="SZYD01000005">
    <property type="protein sequence ID" value="KAD6119489.1"/>
    <property type="molecule type" value="Genomic_DNA"/>
</dbReference>
<organism evidence="2 3">
    <name type="scientific">Mikania micrantha</name>
    <name type="common">bitter vine</name>
    <dbReference type="NCBI Taxonomy" id="192012"/>
    <lineage>
        <taxon>Eukaryota</taxon>
        <taxon>Viridiplantae</taxon>
        <taxon>Streptophyta</taxon>
        <taxon>Embryophyta</taxon>
        <taxon>Tracheophyta</taxon>
        <taxon>Spermatophyta</taxon>
        <taxon>Magnoliopsida</taxon>
        <taxon>eudicotyledons</taxon>
        <taxon>Gunneridae</taxon>
        <taxon>Pentapetalae</taxon>
        <taxon>asterids</taxon>
        <taxon>campanulids</taxon>
        <taxon>Asterales</taxon>
        <taxon>Asteraceae</taxon>
        <taxon>Asteroideae</taxon>
        <taxon>Heliantheae alliance</taxon>
        <taxon>Eupatorieae</taxon>
        <taxon>Mikania</taxon>
    </lineage>
</organism>
<evidence type="ECO:0000259" key="1">
    <source>
        <dbReference type="PROSITE" id="PS50053"/>
    </source>
</evidence>
<protein>
    <recommendedName>
        <fullName evidence="1">Ubiquitin-like domain-containing protein</fullName>
    </recommendedName>
</protein>
<dbReference type="PANTHER" id="PTHR13169:SF17">
    <property type="entry name" value="MEMBRANE-ANCHORED UBIQUITIN-FOLD PROTEIN"/>
    <property type="match status" value="1"/>
</dbReference>
<evidence type="ECO:0000313" key="3">
    <source>
        <dbReference type="Proteomes" id="UP000326396"/>
    </source>
</evidence>